<keyword evidence="5" id="KW-0408">Iron</keyword>
<keyword evidence="4 9" id="KW-0560">Oxidoreductase</keyword>
<dbReference type="GO" id="GO:0046872">
    <property type="term" value="F:metal ion binding"/>
    <property type="evidence" value="ECO:0007669"/>
    <property type="project" value="UniProtKB-KW"/>
</dbReference>
<feature type="domain" description="Dyp-type peroxidase C-terminal" evidence="8">
    <location>
        <begin position="135"/>
        <end position="291"/>
    </location>
</feature>
<evidence type="ECO:0000256" key="5">
    <source>
        <dbReference type="ARBA" id="ARBA00023004"/>
    </source>
</evidence>
<protein>
    <submittedName>
        <fullName evidence="9">Putative deferrochelatase/peroxidase YfeX</fullName>
        <ecNumber evidence="9">1.11.1.-</ecNumber>
    </submittedName>
</protein>
<dbReference type="PANTHER" id="PTHR30521">
    <property type="entry name" value="DEFERROCHELATASE/PEROXIDASE"/>
    <property type="match status" value="1"/>
</dbReference>
<name>A0A1R4B086_9VIBR</name>
<dbReference type="Pfam" id="PF04261">
    <property type="entry name" value="Dyp_perox_N"/>
    <property type="match status" value="1"/>
</dbReference>
<comment type="similarity">
    <text evidence="6">Belongs to the DyP-type peroxidase family.</text>
</comment>
<dbReference type="InterPro" id="IPR006314">
    <property type="entry name" value="Dyp_peroxidase"/>
</dbReference>
<evidence type="ECO:0000259" key="7">
    <source>
        <dbReference type="Pfam" id="PF04261"/>
    </source>
</evidence>
<evidence type="ECO:0000256" key="4">
    <source>
        <dbReference type="ARBA" id="ARBA00023002"/>
    </source>
</evidence>
<dbReference type="Proteomes" id="UP000189475">
    <property type="component" value="Unassembled WGS sequence"/>
</dbReference>
<dbReference type="PANTHER" id="PTHR30521:SF0">
    <property type="entry name" value="DYP-TYPE PEROXIDASE FAMILY PROTEIN"/>
    <property type="match status" value="1"/>
</dbReference>
<dbReference type="GO" id="GO:0005829">
    <property type="term" value="C:cytosol"/>
    <property type="evidence" value="ECO:0007669"/>
    <property type="project" value="TreeGrafter"/>
</dbReference>
<dbReference type="InterPro" id="IPR011008">
    <property type="entry name" value="Dimeric_a/b-barrel"/>
</dbReference>
<reference evidence="9 10" key="1">
    <citation type="submission" date="2017-02" db="EMBL/GenBank/DDBJ databases">
        <authorList>
            <person name="Peterson S.W."/>
        </authorList>
    </citation>
    <scope>NUCLEOTIDE SEQUENCE [LARGE SCALE GENOMIC DNA]</scope>
    <source>
        <strain evidence="9 10">CECT 9027</strain>
    </source>
</reference>
<evidence type="ECO:0000259" key="8">
    <source>
        <dbReference type="Pfam" id="PF20628"/>
    </source>
</evidence>
<dbReference type="EC" id="1.11.1.-" evidence="9"/>
<evidence type="ECO:0000313" key="10">
    <source>
        <dbReference type="Proteomes" id="UP000189475"/>
    </source>
</evidence>
<dbReference type="EMBL" id="FUFT01000001">
    <property type="protein sequence ID" value="SJL82328.1"/>
    <property type="molecule type" value="Genomic_DNA"/>
</dbReference>
<keyword evidence="3" id="KW-0479">Metal-binding</keyword>
<dbReference type="SUPFAM" id="SSF54909">
    <property type="entry name" value="Dimeric alpha+beta barrel"/>
    <property type="match status" value="1"/>
</dbReference>
<evidence type="ECO:0000256" key="3">
    <source>
        <dbReference type="ARBA" id="ARBA00022723"/>
    </source>
</evidence>
<organism evidence="9 10">
    <name type="scientific">Vibrio palustris</name>
    <dbReference type="NCBI Taxonomy" id="1918946"/>
    <lineage>
        <taxon>Bacteria</taxon>
        <taxon>Pseudomonadati</taxon>
        <taxon>Pseudomonadota</taxon>
        <taxon>Gammaproteobacteria</taxon>
        <taxon>Vibrionales</taxon>
        <taxon>Vibrionaceae</taxon>
        <taxon>Vibrio</taxon>
    </lineage>
</organism>
<gene>
    <name evidence="9" type="primary">yfeX</name>
    <name evidence="9" type="ORF">VPAL9027_00253</name>
</gene>
<dbReference type="STRING" id="1918946.VPAL9027_00253"/>
<dbReference type="Pfam" id="PF20628">
    <property type="entry name" value="Dyp_perox_C"/>
    <property type="match status" value="1"/>
</dbReference>
<dbReference type="PROSITE" id="PS51404">
    <property type="entry name" value="DYP_PEROXIDASE"/>
    <property type="match status" value="1"/>
</dbReference>
<dbReference type="GO" id="GO:0004601">
    <property type="term" value="F:peroxidase activity"/>
    <property type="evidence" value="ECO:0007669"/>
    <property type="project" value="UniProtKB-KW"/>
</dbReference>
<feature type="domain" description="Dyp-type peroxidase N-terminal" evidence="7">
    <location>
        <begin position="5"/>
        <end position="132"/>
    </location>
</feature>
<evidence type="ECO:0000313" key="9">
    <source>
        <dbReference type="EMBL" id="SJL82328.1"/>
    </source>
</evidence>
<sequence>MSQTQSAIVPETGPFAVYAMFNVMGNHQQVLQTLQSIPALVDEINQQQPDAHLVVSVSFSRQFWQHFSAPIPDELIDFPQLGKDKIIAPSTAMDFLIHAHSQRHDLLFYLLRKCLEPMAEYVTVVDEVYGFRYLDSRDMTGFIDGTENPEGNERHNVAVIKDGPLAGGSYVMVQRYEHQLPAWSRLNVSAQEKVIGRTKADSVELDNVPTASHVGRVDIKENGQGLKIVRHSLPYGTATGAHGLLFLAYCHTAHNFQVLLESMYGHKDNKTDQMLRFTTAKTGAYLFAPSLAMLQQLTTNVRHE</sequence>
<dbReference type="OrthoDB" id="3251355at2"/>
<comment type="cofactor">
    <cofactor evidence="1">
        <name>heme b</name>
        <dbReference type="ChEBI" id="CHEBI:60344"/>
    </cofactor>
</comment>
<dbReference type="RefSeq" id="WP_077311525.1">
    <property type="nucleotide sequence ID" value="NZ_AP024887.1"/>
</dbReference>
<proteinExistence type="inferred from homology"/>
<accession>A0A1R4B086</accession>
<dbReference type="GO" id="GO:0020037">
    <property type="term" value="F:heme binding"/>
    <property type="evidence" value="ECO:0007669"/>
    <property type="project" value="InterPro"/>
</dbReference>
<dbReference type="InterPro" id="IPR048327">
    <property type="entry name" value="Dyp_perox_N"/>
</dbReference>
<keyword evidence="10" id="KW-1185">Reference proteome</keyword>
<keyword evidence="2 9" id="KW-0575">Peroxidase</keyword>
<dbReference type="InterPro" id="IPR048328">
    <property type="entry name" value="Dyp_perox_C"/>
</dbReference>
<evidence type="ECO:0000256" key="6">
    <source>
        <dbReference type="ARBA" id="ARBA00025737"/>
    </source>
</evidence>
<dbReference type="NCBIfam" id="TIGR01413">
    <property type="entry name" value="Dyp_perox_fam"/>
    <property type="match status" value="1"/>
</dbReference>
<dbReference type="AlphaFoldDB" id="A0A1R4B086"/>
<evidence type="ECO:0000256" key="2">
    <source>
        <dbReference type="ARBA" id="ARBA00022559"/>
    </source>
</evidence>
<evidence type="ECO:0000256" key="1">
    <source>
        <dbReference type="ARBA" id="ARBA00001970"/>
    </source>
</evidence>